<gene>
    <name evidence="3" type="ORF">FXF68_03590</name>
</gene>
<dbReference type="Pfam" id="PF04149">
    <property type="entry name" value="DUF397"/>
    <property type="match status" value="1"/>
</dbReference>
<dbReference type="InterPro" id="IPR007278">
    <property type="entry name" value="DUF397"/>
</dbReference>
<name>A0A5D3FY55_9ACTN</name>
<protein>
    <submittedName>
        <fullName evidence="3">DUF397 domain-containing protein</fullName>
    </submittedName>
</protein>
<dbReference type="RefSeq" id="WP_148757444.1">
    <property type="nucleotide sequence ID" value="NZ_VSRQ01000001.1"/>
</dbReference>
<organism evidence="3 4">
    <name type="scientific">Actinomadura decatromicini</name>
    <dbReference type="NCBI Taxonomy" id="2604572"/>
    <lineage>
        <taxon>Bacteria</taxon>
        <taxon>Bacillati</taxon>
        <taxon>Actinomycetota</taxon>
        <taxon>Actinomycetes</taxon>
        <taxon>Streptosporangiales</taxon>
        <taxon>Thermomonosporaceae</taxon>
        <taxon>Actinomadura</taxon>
    </lineage>
</organism>
<evidence type="ECO:0000256" key="1">
    <source>
        <dbReference type="SAM" id="MobiDB-lite"/>
    </source>
</evidence>
<feature type="region of interest" description="Disordered" evidence="1">
    <location>
        <begin position="1"/>
        <end position="21"/>
    </location>
</feature>
<proteinExistence type="predicted"/>
<sequence length="69" mass="7572">MIAPHDPWHARWRRSSRSGANGNCVEVASLDTNIGIRDSKAPEHGHITLTPKAWATLTTQIRAGHHDPA</sequence>
<evidence type="ECO:0000313" key="4">
    <source>
        <dbReference type="Proteomes" id="UP000323505"/>
    </source>
</evidence>
<feature type="domain" description="DUF397" evidence="2">
    <location>
        <begin position="10"/>
        <end position="62"/>
    </location>
</feature>
<accession>A0A5D3FY55</accession>
<reference evidence="3 4" key="1">
    <citation type="submission" date="2019-08" db="EMBL/GenBank/DDBJ databases">
        <title>Actinomadura sp. nov. CYP1-5 isolated from mountain soil.</title>
        <authorList>
            <person name="Songsumanus A."/>
            <person name="Kuncharoen N."/>
            <person name="Kudo T."/>
            <person name="Yuki M."/>
            <person name="Igarashi Y."/>
            <person name="Tanasupawat S."/>
        </authorList>
    </citation>
    <scope>NUCLEOTIDE SEQUENCE [LARGE SCALE GENOMIC DNA]</scope>
    <source>
        <strain evidence="3 4">CYP1-5</strain>
    </source>
</reference>
<dbReference type="Proteomes" id="UP000323505">
    <property type="component" value="Unassembled WGS sequence"/>
</dbReference>
<comment type="caution">
    <text evidence="3">The sequence shown here is derived from an EMBL/GenBank/DDBJ whole genome shotgun (WGS) entry which is preliminary data.</text>
</comment>
<dbReference type="AlphaFoldDB" id="A0A5D3FY55"/>
<evidence type="ECO:0000259" key="2">
    <source>
        <dbReference type="Pfam" id="PF04149"/>
    </source>
</evidence>
<keyword evidence="4" id="KW-1185">Reference proteome</keyword>
<evidence type="ECO:0000313" key="3">
    <source>
        <dbReference type="EMBL" id="TYK52846.1"/>
    </source>
</evidence>
<dbReference type="EMBL" id="VSRQ01000001">
    <property type="protein sequence ID" value="TYK52846.1"/>
    <property type="molecule type" value="Genomic_DNA"/>
</dbReference>